<dbReference type="AlphaFoldDB" id="A0A1Y6BTS3"/>
<feature type="compositionally biased region" description="Acidic residues" evidence="1">
    <location>
        <begin position="113"/>
        <end position="122"/>
    </location>
</feature>
<sequence length="135" mass="14990">MSGKGYLMLWMICGACATSSGSAYREEILGLTDMSLEYIMTQWGEPDYKLPKSNGQSVKYESVMSVDEEPLSGELIKKICVANLDINKEGLVEDWGYSDCKDLNPRPPKPSEAVDEGDFDVDDDRKLPDLPMAPD</sequence>
<proteinExistence type="predicted"/>
<organism evidence="2 3">
    <name type="scientific">Pseudobacteriovorax antillogorgiicola</name>
    <dbReference type="NCBI Taxonomy" id="1513793"/>
    <lineage>
        <taxon>Bacteria</taxon>
        <taxon>Pseudomonadati</taxon>
        <taxon>Bdellovibrionota</taxon>
        <taxon>Oligoflexia</taxon>
        <taxon>Oligoflexales</taxon>
        <taxon>Pseudobacteriovoracaceae</taxon>
        <taxon>Pseudobacteriovorax</taxon>
    </lineage>
</organism>
<dbReference type="STRING" id="1513793.SAMN06296036_1097"/>
<protein>
    <submittedName>
        <fullName evidence="2">Uncharacterized protein</fullName>
    </submittedName>
</protein>
<dbReference type="EMBL" id="FWZT01000009">
    <property type="protein sequence ID" value="SMF28427.1"/>
    <property type="molecule type" value="Genomic_DNA"/>
</dbReference>
<dbReference type="OrthoDB" id="9982940at2"/>
<evidence type="ECO:0000313" key="2">
    <source>
        <dbReference type="EMBL" id="SMF28427.1"/>
    </source>
</evidence>
<dbReference type="RefSeq" id="WP_132319512.1">
    <property type="nucleotide sequence ID" value="NZ_FWZT01000009.1"/>
</dbReference>
<keyword evidence="3" id="KW-1185">Reference proteome</keyword>
<reference evidence="3" key="1">
    <citation type="submission" date="2017-04" db="EMBL/GenBank/DDBJ databases">
        <authorList>
            <person name="Varghese N."/>
            <person name="Submissions S."/>
        </authorList>
    </citation>
    <scope>NUCLEOTIDE SEQUENCE [LARGE SCALE GENOMIC DNA]</scope>
    <source>
        <strain evidence="3">RKEM611</strain>
    </source>
</reference>
<name>A0A1Y6BTS3_9BACT</name>
<feature type="region of interest" description="Disordered" evidence="1">
    <location>
        <begin position="96"/>
        <end position="135"/>
    </location>
</feature>
<gene>
    <name evidence="2" type="ORF">SAMN06296036_1097</name>
</gene>
<accession>A0A1Y6BTS3</accession>
<evidence type="ECO:0000256" key="1">
    <source>
        <dbReference type="SAM" id="MobiDB-lite"/>
    </source>
</evidence>
<dbReference type="Proteomes" id="UP000192907">
    <property type="component" value="Unassembled WGS sequence"/>
</dbReference>
<evidence type="ECO:0000313" key="3">
    <source>
        <dbReference type="Proteomes" id="UP000192907"/>
    </source>
</evidence>